<dbReference type="PANTHER" id="PTHR42894">
    <property type="entry name" value="N-(5'-PHOSPHORIBOSYL)ANTHRANILATE ISOMERASE"/>
    <property type="match status" value="1"/>
</dbReference>
<keyword evidence="8 9" id="KW-0413">Isomerase</keyword>
<accession>A0A4R9JX54</accession>
<evidence type="ECO:0000259" key="10">
    <source>
        <dbReference type="Pfam" id="PF00697"/>
    </source>
</evidence>
<sequence>MGIKIKICGIRDLETVDLCHALRIDFLGFNFSPNSPRNISESEIEALLAFREKEHFPKIVFLFFQNEEKQITKLVNQYNPDYVQLIAGDPIDITGVWERYRSSKTLLPAFRLQGRVGDESLLCPDLPFVILDSYKKDLGGGTGHTFPWEYVKEVKRPYLLAGGITPDNVVDAIRYLKPFGIDVASGVETNGKKDQTKIEALVKNVRG</sequence>
<dbReference type="OrthoDB" id="9786954at2"/>
<comment type="similarity">
    <text evidence="9">Belongs to the TrpF family.</text>
</comment>
<evidence type="ECO:0000256" key="4">
    <source>
        <dbReference type="ARBA" id="ARBA00022272"/>
    </source>
</evidence>
<dbReference type="AlphaFoldDB" id="A0A4R9JX54"/>
<dbReference type="GO" id="GO:0000162">
    <property type="term" value="P:L-tryptophan biosynthetic process"/>
    <property type="evidence" value="ECO:0007669"/>
    <property type="project" value="UniProtKB-UniRule"/>
</dbReference>
<dbReference type="Proteomes" id="UP000297693">
    <property type="component" value="Unassembled WGS sequence"/>
</dbReference>
<dbReference type="GO" id="GO:0004640">
    <property type="term" value="F:phosphoribosylanthranilate isomerase activity"/>
    <property type="evidence" value="ECO:0007669"/>
    <property type="project" value="UniProtKB-UniRule"/>
</dbReference>
<dbReference type="HAMAP" id="MF_00135">
    <property type="entry name" value="PRAI"/>
    <property type="match status" value="1"/>
</dbReference>
<keyword evidence="5 9" id="KW-0028">Amino-acid biosynthesis</keyword>
<comment type="pathway">
    <text evidence="2 9">Amino-acid biosynthesis; L-tryptophan biosynthesis; L-tryptophan from chorismate: step 3/5.</text>
</comment>
<dbReference type="Gene3D" id="3.20.20.70">
    <property type="entry name" value="Aldolase class I"/>
    <property type="match status" value="1"/>
</dbReference>
<evidence type="ECO:0000256" key="6">
    <source>
        <dbReference type="ARBA" id="ARBA00022822"/>
    </source>
</evidence>
<dbReference type="SUPFAM" id="SSF51366">
    <property type="entry name" value="Ribulose-phoshate binding barrel"/>
    <property type="match status" value="1"/>
</dbReference>
<evidence type="ECO:0000256" key="5">
    <source>
        <dbReference type="ARBA" id="ARBA00022605"/>
    </source>
</evidence>
<feature type="domain" description="N-(5'phosphoribosyl) anthranilate isomerase (PRAI)" evidence="10">
    <location>
        <begin position="5"/>
        <end position="204"/>
    </location>
</feature>
<organism evidence="11 12">
    <name type="scientific">Leptospira ognonensis</name>
    <dbReference type="NCBI Taxonomy" id="2484945"/>
    <lineage>
        <taxon>Bacteria</taxon>
        <taxon>Pseudomonadati</taxon>
        <taxon>Spirochaetota</taxon>
        <taxon>Spirochaetia</taxon>
        <taxon>Leptospirales</taxon>
        <taxon>Leptospiraceae</taxon>
        <taxon>Leptospira</taxon>
    </lineage>
</organism>
<gene>
    <name evidence="9" type="primary">trpF</name>
    <name evidence="11" type="ORF">EHQ58_14990</name>
</gene>
<dbReference type="RefSeq" id="WP_135624725.1">
    <property type="nucleotide sequence ID" value="NZ_RQGD01000039.1"/>
</dbReference>
<dbReference type="InterPro" id="IPR001240">
    <property type="entry name" value="PRAI_dom"/>
</dbReference>
<dbReference type="Pfam" id="PF00697">
    <property type="entry name" value="PRAI"/>
    <property type="match status" value="1"/>
</dbReference>
<evidence type="ECO:0000313" key="11">
    <source>
        <dbReference type="EMBL" id="TGL57097.1"/>
    </source>
</evidence>
<evidence type="ECO:0000256" key="1">
    <source>
        <dbReference type="ARBA" id="ARBA00001164"/>
    </source>
</evidence>
<evidence type="ECO:0000256" key="7">
    <source>
        <dbReference type="ARBA" id="ARBA00023141"/>
    </source>
</evidence>
<dbReference type="InterPro" id="IPR013785">
    <property type="entry name" value="Aldolase_TIM"/>
</dbReference>
<protein>
    <recommendedName>
        <fullName evidence="4 9">N-(5'-phosphoribosyl)anthranilate isomerase</fullName>
        <shortName evidence="9">PRAI</shortName>
        <ecNumber evidence="3 9">5.3.1.24</ecNumber>
    </recommendedName>
</protein>
<name>A0A4R9JX54_9LEPT</name>
<dbReference type="InterPro" id="IPR011060">
    <property type="entry name" value="RibuloseP-bd_barrel"/>
</dbReference>
<evidence type="ECO:0000256" key="8">
    <source>
        <dbReference type="ARBA" id="ARBA00023235"/>
    </source>
</evidence>
<evidence type="ECO:0000313" key="12">
    <source>
        <dbReference type="Proteomes" id="UP000297693"/>
    </source>
</evidence>
<keyword evidence="6 9" id="KW-0822">Tryptophan biosynthesis</keyword>
<comment type="catalytic activity">
    <reaction evidence="1 9">
        <text>N-(5-phospho-beta-D-ribosyl)anthranilate = 1-(2-carboxyphenylamino)-1-deoxy-D-ribulose 5-phosphate</text>
        <dbReference type="Rhea" id="RHEA:21540"/>
        <dbReference type="ChEBI" id="CHEBI:18277"/>
        <dbReference type="ChEBI" id="CHEBI:58613"/>
        <dbReference type="EC" id="5.3.1.24"/>
    </reaction>
</comment>
<dbReference type="UniPathway" id="UPA00035">
    <property type="reaction ID" value="UER00042"/>
</dbReference>
<proteinExistence type="inferred from homology"/>
<dbReference type="InterPro" id="IPR044643">
    <property type="entry name" value="TrpF_fam"/>
</dbReference>
<dbReference type="CDD" id="cd00405">
    <property type="entry name" value="PRAI"/>
    <property type="match status" value="1"/>
</dbReference>
<evidence type="ECO:0000256" key="3">
    <source>
        <dbReference type="ARBA" id="ARBA00012572"/>
    </source>
</evidence>
<keyword evidence="7 9" id="KW-0057">Aromatic amino acid biosynthesis</keyword>
<keyword evidence="12" id="KW-1185">Reference proteome</keyword>
<dbReference type="EMBL" id="RQGD01000039">
    <property type="protein sequence ID" value="TGL57097.1"/>
    <property type="molecule type" value="Genomic_DNA"/>
</dbReference>
<dbReference type="PANTHER" id="PTHR42894:SF1">
    <property type="entry name" value="N-(5'-PHOSPHORIBOSYL)ANTHRANILATE ISOMERASE"/>
    <property type="match status" value="1"/>
</dbReference>
<dbReference type="EC" id="5.3.1.24" evidence="3 9"/>
<evidence type="ECO:0000256" key="9">
    <source>
        <dbReference type="HAMAP-Rule" id="MF_00135"/>
    </source>
</evidence>
<comment type="caution">
    <text evidence="11">The sequence shown here is derived from an EMBL/GenBank/DDBJ whole genome shotgun (WGS) entry which is preliminary data.</text>
</comment>
<evidence type="ECO:0000256" key="2">
    <source>
        <dbReference type="ARBA" id="ARBA00004664"/>
    </source>
</evidence>
<reference evidence="11" key="1">
    <citation type="journal article" date="2019" name="PLoS Negl. Trop. Dis.">
        <title>Revisiting the worldwide diversity of Leptospira species in the environment.</title>
        <authorList>
            <person name="Vincent A.T."/>
            <person name="Schiettekatte O."/>
            <person name="Bourhy P."/>
            <person name="Veyrier F.J."/>
            <person name="Picardeau M."/>
        </authorList>
    </citation>
    <scope>NUCLEOTIDE SEQUENCE [LARGE SCALE GENOMIC DNA]</scope>
    <source>
        <strain evidence="11">201702476</strain>
    </source>
</reference>